<dbReference type="Pfam" id="PF03099">
    <property type="entry name" value="BPL_LplA_LipB"/>
    <property type="match status" value="1"/>
</dbReference>
<feature type="binding site" evidence="6">
    <location>
        <position position="123"/>
    </location>
    <ligand>
        <name>biotin</name>
        <dbReference type="ChEBI" id="CHEBI:57586"/>
    </ligand>
</feature>
<dbReference type="STRING" id="56780.SYN_00211"/>
<dbReference type="eggNOG" id="COG0340">
    <property type="taxonomic scope" value="Bacteria"/>
</dbReference>
<keyword evidence="6" id="KW-0805">Transcription regulation</keyword>
<dbReference type="GO" id="GO:0003677">
    <property type="term" value="F:DNA binding"/>
    <property type="evidence" value="ECO:0007669"/>
    <property type="project" value="UniProtKB-UniRule"/>
</dbReference>
<feature type="DNA-binding region" description="H-T-H motif" evidence="6">
    <location>
        <begin position="27"/>
        <end position="46"/>
    </location>
</feature>
<protein>
    <recommendedName>
        <fullName evidence="6">Bifunctional ligase/repressor BirA</fullName>
    </recommendedName>
    <alternativeName>
        <fullName evidence="6">Biotin--[acetyl-CoA-carboxylase] ligase</fullName>
        <ecNumber evidence="6">6.3.4.15</ecNumber>
    </alternativeName>
    <alternativeName>
        <fullName evidence="6">Biotin--protein ligase</fullName>
    </alternativeName>
    <alternativeName>
        <fullName evidence="6">Biotin-[acetyl-CoA carboxylase] synthetase</fullName>
    </alternativeName>
</protein>
<proteinExistence type="inferred from homology"/>
<keyword evidence="6" id="KW-0678">Repressor</keyword>
<dbReference type="GO" id="GO:0006355">
    <property type="term" value="P:regulation of DNA-templated transcription"/>
    <property type="evidence" value="ECO:0007669"/>
    <property type="project" value="UniProtKB-UniRule"/>
</dbReference>
<keyword evidence="9" id="KW-1185">Reference proteome</keyword>
<dbReference type="SUPFAM" id="SSF55681">
    <property type="entry name" value="Class II aaRS and biotin synthetases"/>
    <property type="match status" value="1"/>
</dbReference>
<dbReference type="Pfam" id="PF08279">
    <property type="entry name" value="HTH_11"/>
    <property type="match status" value="1"/>
</dbReference>
<feature type="binding site" evidence="6">
    <location>
        <begin position="127"/>
        <end position="129"/>
    </location>
    <ligand>
        <name>biotin</name>
        <dbReference type="ChEBI" id="CHEBI:57586"/>
    </ligand>
</feature>
<dbReference type="EMBL" id="CP000252">
    <property type="protein sequence ID" value="ABC78972.1"/>
    <property type="molecule type" value="Genomic_DNA"/>
</dbReference>
<dbReference type="InterPro" id="IPR004408">
    <property type="entry name" value="Biotin_CoA_COase_ligase"/>
</dbReference>
<name>Q2LY08_SYNAS</name>
<dbReference type="EC" id="6.3.4.15" evidence="6"/>
<accession>Q2LY08</accession>
<reference evidence="8 9" key="1">
    <citation type="journal article" date="2007" name="Proc. Natl. Acad. Sci. U.S.A.">
        <title>The genome of Syntrophus aciditrophicus: life at the thermodynamic limit of microbial growth.</title>
        <authorList>
            <person name="McInerney M.J."/>
            <person name="Rohlin L."/>
            <person name="Mouttaki H."/>
            <person name="Kim U."/>
            <person name="Krupp R.S."/>
            <person name="Rios-Hernandez L."/>
            <person name="Sieber J."/>
            <person name="Struchtemeyer C.G."/>
            <person name="Bhattacharyya A."/>
            <person name="Campbell J.W."/>
            <person name="Gunsalus R.P."/>
        </authorList>
    </citation>
    <scope>NUCLEOTIDE SEQUENCE [LARGE SCALE GENOMIC DNA]</scope>
    <source>
        <strain evidence="8 9">SB</strain>
    </source>
</reference>
<dbReference type="AlphaFoldDB" id="Q2LY08"/>
<comment type="function">
    <text evidence="6">Acts both as a biotin--[acetyl-CoA-carboxylase] ligase and a repressor.</text>
</comment>
<dbReference type="PANTHER" id="PTHR12835:SF5">
    <property type="entry name" value="BIOTIN--PROTEIN LIGASE"/>
    <property type="match status" value="1"/>
</dbReference>
<evidence type="ECO:0000313" key="9">
    <source>
        <dbReference type="Proteomes" id="UP000001933"/>
    </source>
</evidence>
<dbReference type="InterPro" id="IPR008988">
    <property type="entry name" value="Transcriptional_repressor_C"/>
</dbReference>
<dbReference type="InterPro" id="IPR036390">
    <property type="entry name" value="WH_DNA-bd_sf"/>
</dbReference>
<dbReference type="Gene3D" id="2.30.30.100">
    <property type="match status" value="1"/>
</dbReference>
<evidence type="ECO:0000259" key="7">
    <source>
        <dbReference type="PROSITE" id="PS51733"/>
    </source>
</evidence>
<dbReference type="GO" id="GO:0004077">
    <property type="term" value="F:biotin--[biotin carboxyl-carrier protein] ligase activity"/>
    <property type="evidence" value="ECO:0007669"/>
    <property type="project" value="UniProtKB-UniRule"/>
</dbReference>
<keyword evidence="1 6" id="KW-0436">Ligase</keyword>
<dbReference type="FunCoup" id="Q2LY08">
    <property type="interactions" value="386"/>
</dbReference>
<dbReference type="Gene3D" id="1.10.10.10">
    <property type="entry name" value="Winged helix-like DNA-binding domain superfamily/Winged helix DNA-binding domain"/>
    <property type="match status" value="1"/>
</dbReference>
<evidence type="ECO:0000313" key="8">
    <source>
        <dbReference type="EMBL" id="ABC78972.1"/>
    </source>
</evidence>
<dbReference type="Pfam" id="PF02237">
    <property type="entry name" value="BPL_C"/>
    <property type="match status" value="1"/>
</dbReference>
<keyword evidence="6" id="KW-0804">Transcription</keyword>
<evidence type="ECO:0000256" key="3">
    <source>
        <dbReference type="ARBA" id="ARBA00022840"/>
    </source>
</evidence>
<dbReference type="InterPro" id="IPR045864">
    <property type="entry name" value="aa-tRNA-synth_II/BPL/LPL"/>
</dbReference>
<evidence type="ECO:0000256" key="6">
    <source>
        <dbReference type="HAMAP-Rule" id="MF_00978"/>
    </source>
</evidence>
<keyword evidence="4 6" id="KW-0092">Biotin</keyword>
<dbReference type="PROSITE" id="PS51733">
    <property type="entry name" value="BPL_LPL_CATALYTIC"/>
    <property type="match status" value="1"/>
</dbReference>
<keyword evidence="3 6" id="KW-0067">ATP-binding</keyword>
<evidence type="ECO:0000256" key="1">
    <source>
        <dbReference type="ARBA" id="ARBA00022598"/>
    </source>
</evidence>
<dbReference type="SUPFAM" id="SSF46785">
    <property type="entry name" value="Winged helix' DNA-binding domain"/>
    <property type="match status" value="1"/>
</dbReference>
<dbReference type="InterPro" id="IPR013196">
    <property type="entry name" value="HTH_11"/>
</dbReference>
<dbReference type="Proteomes" id="UP000001933">
    <property type="component" value="Chromosome"/>
</dbReference>
<organism evidence="8 9">
    <name type="scientific">Syntrophus aciditrophicus (strain SB)</name>
    <dbReference type="NCBI Taxonomy" id="56780"/>
    <lineage>
        <taxon>Bacteria</taxon>
        <taxon>Pseudomonadati</taxon>
        <taxon>Thermodesulfobacteriota</taxon>
        <taxon>Syntrophia</taxon>
        <taxon>Syntrophales</taxon>
        <taxon>Syntrophaceae</taxon>
        <taxon>Syntrophus</taxon>
    </lineage>
</organism>
<gene>
    <name evidence="6" type="primary">birA</name>
    <name evidence="8" type="ORF">SYN_00211</name>
</gene>
<dbReference type="eggNOG" id="COG1654">
    <property type="taxonomic scope" value="Bacteria"/>
</dbReference>
<keyword evidence="2 6" id="KW-0547">Nucleotide-binding</keyword>
<dbReference type="HAMAP" id="MF_00978">
    <property type="entry name" value="Bifunct_BirA"/>
    <property type="match status" value="1"/>
</dbReference>
<comment type="similarity">
    <text evidence="6">Belongs to the biotin--protein ligase family.</text>
</comment>
<dbReference type="InterPro" id="IPR036388">
    <property type="entry name" value="WH-like_DNA-bd_sf"/>
</dbReference>
<evidence type="ECO:0000256" key="2">
    <source>
        <dbReference type="ARBA" id="ARBA00022741"/>
    </source>
</evidence>
<feature type="binding site" evidence="6">
    <location>
        <position position="194"/>
    </location>
    <ligand>
        <name>biotin</name>
        <dbReference type="ChEBI" id="CHEBI:57586"/>
    </ligand>
</feature>
<comment type="catalytic activity">
    <reaction evidence="5 6">
        <text>biotin + L-lysyl-[protein] + ATP = N(6)-biotinyl-L-lysyl-[protein] + AMP + diphosphate + H(+)</text>
        <dbReference type="Rhea" id="RHEA:11756"/>
        <dbReference type="Rhea" id="RHEA-COMP:9752"/>
        <dbReference type="Rhea" id="RHEA-COMP:10505"/>
        <dbReference type="ChEBI" id="CHEBI:15378"/>
        <dbReference type="ChEBI" id="CHEBI:29969"/>
        <dbReference type="ChEBI" id="CHEBI:30616"/>
        <dbReference type="ChEBI" id="CHEBI:33019"/>
        <dbReference type="ChEBI" id="CHEBI:57586"/>
        <dbReference type="ChEBI" id="CHEBI:83144"/>
        <dbReference type="ChEBI" id="CHEBI:456215"/>
        <dbReference type="EC" id="6.3.4.15"/>
    </reaction>
</comment>
<feature type="domain" description="BPL/LPL catalytic" evidence="7">
    <location>
        <begin position="86"/>
        <end position="267"/>
    </location>
</feature>
<dbReference type="InParanoid" id="Q2LY08"/>
<dbReference type="CDD" id="cd16442">
    <property type="entry name" value="BPL"/>
    <property type="match status" value="1"/>
</dbReference>
<dbReference type="KEGG" id="sat:SYN_00211"/>
<sequence>MVFKAAMNTKEQLLRYLKKEQGRFVSGEKVSSRLAISRSAIWKQISRLKEEGYDIESSPRRGYALRSIPDCLLAGEIREGLNTRLIGRGPIFHFQQTDNTNNQGKALAYEGAPEGALVIAEEQSQGRGRRGRTWFSPHSQGIYATVILRPLIPLSETPKLTLLAAVAATEALETQTGLPIRIKWPNDILANGRKLAGILTEIGTEMDAVDFAVIGMGLNVNVPQASFPSDLRYPATSILIETGRPFPRIRLLQSWLEALEKYYSLLLQGDFDNILSRWKFLTDIVGSRIAVEMPGRRYIGEVQDVDGNGVLILKESDGALQRIFSGDVTLLTV</sequence>
<dbReference type="GO" id="GO:0005524">
    <property type="term" value="F:ATP binding"/>
    <property type="evidence" value="ECO:0007669"/>
    <property type="project" value="UniProtKB-UniRule"/>
</dbReference>
<dbReference type="InterPro" id="IPR003142">
    <property type="entry name" value="BPL_C"/>
</dbReference>
<dbReference type="NCBIfam" id="TIGR00121">
    <property type="entry name" value="birA_ligase"/>
    <property type="match status" value="1"/>
</dbReference>
<dbReference type="SUPFAM" id="SSF50037">
    <property type="entry name" value="C-terminal domain of transcriptional repressors"/>
    <property type="match status" value="1"/>
</dbReference>
<keyword evidence="6" id="KW-0238">DNA-binding</keyword>
<dbReference type="GO" id="GO:0005737">
    <property type="term" value="C:cytoplasm"/>
    <property type="evidence" value="ECO:0007669"/>
    <property type="project" value="TreeGrafter"/>
</dbReference>
<evidence type="ECO:0000256" key="5">
    <source>
        <dbReference type="ARBA" id="ARBA00047846"/>
    </source>
</evidence>
<dbReference type="InterPro" id="IPR030855">
    <property type="entry name" value="Bifunct_BirA"/>
</dbReference>
<dbReference type="PANTHER" id="PTHR12835">
    <property type="entry name" value="BIOTIN PROTEIN LIGASE"/>
    <property type="match status" value="1"/>
</dbReference>
<dbReference type="Gene3D" id="3.30.930.10">
    <property type="entry name" value="Bira Bifunctional Protein, Domain 2"/>
    <property type="match status" value="1"/>
</dbReference>
<comment type="caution">
    <text evidence="6">Lacks conserved residue(s) required for the propagation of feature annotation.</text>
</comment>
<dbReference type="HOGENOM" id="CLU_051096_0_0_7"/>
<evidence type="ECO:0000256" key="4">
    <source>
        <dbReference type="ARBA" id="ARBA00023267"/>
    </source>
</evidence>
<dbReference type="InterPro" id="IPR004143">
    <property type="entry name" value="BPL_LPL_catalytic"/>
</dbReference>